<dbReference type="Gene3D" id="1.25.40.10">
    <property type="entry name" value="Tetratricopeptide repeat domain"/>
    <property type="match status" value="1"/>
</dbReference>
<dbReference type="InterPro" id="IPR011990">
    <property type="entry name" value="TPR-like_helical_dom_sf"/>
</dbReference>
<evidence type="ECO:0000313" key="3">
    <source>
        <dbReference type="EMBL" id="SNR62630.1"/>
    </source>
</evidence>
<name>A0A238XVB4_9BACT</name>
<reference evidence="4" key="1">
    <citation type="submission" date="2017-06" db="EMBL/GenBank/DDBJ databases">
        <authorList>
            <person name="Varghese N."/>
            <person name="Submissions S."/>
        </authorList>
    </citation>
    <scope>NUCLEOTIDE SEQUENCE [LARGE SCALE GENOMIC DNA]</scope>
    <source>
        <strain evidence="4">DSM 15668</strain>
    </source>
</reference>
<keyword evidence="4" id="KW-1185">Reference proteome</keyword>
<protein>
    <recommendedName>
        <fullName evidence="5">Tetratricopeptide repeat-containing protein</fullName>
    </recommendedName>
</protein>
<keyword evidence="2" id="KW-1133">Transmembrane helix</keyword>
<dbReference type="OrthoDB" id="11376at2"/>
<keyword evidence="1" id="KW-0175">Coiled coil</keyword>
<keyword evidence="2" id="KW-0472">Membrane</keyword>
<evidence type="ECO:0000256" key="2">
    <source>
        <dbReference type="SAM" id="Phobius"/>
    </source>
</evidence>
<keyword evidence="2" id="KW-0812">Transmembrane</keyword>
<feature type="transmembrane region" description="Helical" evidence="2">
    <location>
        <begin position="41"/>
        <end position="68"/>
    </location>
</feature>
<organism evidence="3 4">
    <name type="scientific">Desulfurobacterium atlanticum</name>
    <dbReference type="NCBI Taxonomy" id="240169"/>
    <lineage>
        <taxon>Bacteria</taxon>
        <taxon>Pseudomonadati</taxon>
        <taxon>Aquificota</taxon>
        <taxon>Aquificia</taxon>
        <taxon>Desulfurobacteriales</taxon>
        <taxon>Desulfurobacteriaceae</taxon>
        <taxon>Desulfurobacterium</taxon>
    </lineage>
</organism>
<proteinExistence type="predicted"/>
<dbReference type="SUPFAM" id="SSF81901">
    <property type="entry name" value="HCP-like"/>
    <property type="match status" value="1"/>
</dbReference>
<accession>A0A238XVB4</accession>
<dbReference type="RefSeq" id="WP_089322309.1">
    <property type="nucleotide sequence ID" value="NZ_FZOB01000001.1"/>
</dbReference>
<feature type="coiled-coil region" evidence="1">
    <location>
        <begin position="154"/>
        <end position="181"/>
    </location>
</feature>
<feature type="transmembrane region" description="Helical" evidence="2">
    <location>
        <begin position="6"/>
        <end position="29"/>
    </location>
</feature>
<evidence type="ECO:0000256" key="1">
    <source>
        <dbReference type="SAM" id="Coils"/>
    </source>
</evidence>
<evidence type="ECO:0008006" key="5">
    <source>
        <dbReference type="Google" id="ProtNLM"/>
    </source>
</evidence>
<evidence type="ECO:0000313" key="4">
    <source>
        <dbReference type="Proteomes" id="UP000198405"/>
    </source>
</evidence>
<dbReference type="Proteomes" id="UP000198405">
    <property type="component" value="Unassembled WGS sequence"/>
</dbReference>
<dbReference type="AlphaFoldDB" id="A0A238XVB4"/>
<dbReference type="EMBL" id="FZOB01000001">
    <property type="protein sequence ID" value="SNR62630.1"/>
    <property type="molecule type" value="Genomic_DNA"/>
</dbReference>
<sequence>MNSLNLFFLLLIHTLISLILAIFTVILLLKKIERKNSFEVLKNIFILFVLIFLIPVGGYFIIPFYFLILFPKKGISLPNYSELPIKDITMEKIKAKPRKFGEAALIQFVKQKKLTNENFMLVISKFIHPLTVKAMKKAFASTNDEVRLYAFAVISKYENEINEKIEMLKQKLEKVKTEEEKGDIYYELANLYWDMYYLGIIDKELENFVLKETEFYIEKALEITDNPEICFLAGKIYLKKSQMELAEKFLEEAFRKGSKNLKSKVAPYLAEIYFKKKNFSKVKKLFSIVELPLQPDVCFMKKFWSGDTQ</sequence>
<gene>
    <name evidence="3" type="ORF">SAMN06265340_101283</name>
</gene>